<sequence length="293" mass="34903">MLHNQILPNKKTKKKLPWILISFGLFALFCIVSVFVYYKYIFFNFKIDSNVEHFGQFGDFIGGTLNPILAFLSFMALLYTIKIQTDELKLSREELEATREELKGSRIAQQEQSESLKLQNEATKLQIFENTFFQLNNILSNTRLNLNYVIERPFKENIIYSSTNVISFFLNELTYFDSYDKLNDEYEKYSGTYTGQTYQILKFINESNIENKQRYVNIFRAQFTKDELEFLFYHCLGSIGKTRFKKLVEDYEFFEHIILNEDIEKQLLDYDKKAFGKNEKILDKYNELKESKQ</sequence>
<evidence type="ECO:0000313" key="4">
    <source>
        <dbReference type="Proteomes" id="UP001171529"/>
    </source>
</evidence>
<feature type="transmembrane region" description="Helical" evidence="2">
    <location>
        <begin position="60"/>
        <end position="81"/>
    </location>
</feature>
<dbReference type="InterPro" id="IPR031709">
    <property type="entry name" value="PutAbiC"/>
</dbReference>
<keyword evidence="1" id="KW-0175">Coiled coil</keyword>
<comment type="caution">
    <text evidence="3">The sequence shown here is derived from an EMBL/GenBank/DDBJ whole genome shotgun (WGS) entry which is preliminary data.</text>
</comment>
<reference evidence="3" key="2">
    <citation type="journal article" date="2023" name="Microorganisms">
        <title>Genomic Characterization of Arcobacter butzleri Strains Isolated from Various Sources in Lithuania.</title>
        <authorList>
            <person name="Uljanovas D."/>
            <person name="Golz G."/>
            <person name="Fleischmann S."/>
            <person name="Kudirkiene E."/>
            <person name="Kasetiene N."/>
            <person name="Grineviciene A."/>
            <person name="Tamuleviciene E."/>
            <person name="Aksomaitiene J."/>
            <person name="Alter T."/>
            <person name="Malakauskas M."/>
        </authorList>
    </citation>
    <scope>NUCLEOTIDE SEQUENCE</scope>
    <source>
        <strain evidence="3">RCM39</strain>
    </source>
</reference>
<keyword evidence="2" id="KW-0812">Transmembrane</keyword>
<feature type="coiled-coil region" evidence="1">
    <location>
        <begin position="81"/>
        <end position="112"/>
    </location>
</feature>
<dbReference type="AlphaFoldDB" id="A0AAW7PS53"/>
<evidence type="ECO:0008006" key="5">
    <source>
        <dbReference type="Google" id="ProtNLM"/>
    </source>
</evidence>
<evidence type="ECO:0000256" key="2">
    <source>
        <dbReference type="SAM" id="Phobius"/>
    </source>
</evidence>
<dbReference type="EMBL" id="JAPZDC010000005">
    <property type="protein sequence ID" value="MDN5064246.1"/>
    <property type="molecule type" value="Genomic_DNA"/>
</dbReference>
<gene>
    <name evidence="3" type="ORF">O8C91_08565</name>
</gene>
<feature type="transmembrane region" description="Helical" evidence="2">
    <location>
        <begin position="16"/>
        <end position="40"/>
    </location>
</feature>
<keyword evidence="2" id="KW-1133">Transmembrane helix</keyword>
<evidence type="ECO:0000313" key="3">
    <source>
        <dbReference type="EMBL" id="MDN5064246.1"/>
    </source>
</evidence>
<proteinExistence type="predicted"/>
<accession>A0AAW7PS53</accession>
<protein>
    <recommendedName>
        <fullName evidence="5">Phage abortive infection protein</fullName>
    </recommendedName>
</protein>
<evidence type="ECO:0000256" key="1">
    <source>
        <dbReference type="SAM" id="Coils"/>
    </source>
</evidence>
<dbReference type="Pfam" id="PF16872">
    <property type="entry name" value="putAbiC"/>
    <property type="match status" value="1"/>
</dbReference>
<dbReference type="RefSeq" id="WP_152058681.1">
    <property type="nucleotide sequence ID" value="NZ_CABVSS010000009.1"/>
</dbReference>
<name>A0AAW7PS53_9BACT</name>
<organism evidence="3 4">
    <name type="scientific">Aliarcobacter butzleri</name>
    <dbReference type="NCBI Taxonomy" id="28197"/>
    <lineage>
        <taxon>Bacteria</taxon>
        <taxon>Pseudomonadati</taxon>
        <taxon>Campylobacterota</taxon>
        <taxon>Epsilonproteobacteria</taxon>
        <taxon>Campylobacterales</taxon>
        <taxon>Arcobacteraceae</taxon>
        <taxon>Aliarcobacter</taxon>
    </lineage>
</organism>
<reference evidence="3" key="1">
    <citation type="submission" date="2022-12" db="EMBL/GenBank/DDBJ databases">
        <authorList>
            <person name="Uljanovas D."/>
        </authorList>
    </citation>
    <scope>NUCLEOTIDE SEQUENCE</scope>
    <source>
        <strain evidence="3">RCM39</strain>
    </source>
</reference>
<keyword evidence="2" id="KW-0472">Membrane</keyword>
<dbReference type="Proteomes" id="UP001171529">
    <property type="component" value="Unassembled WGS sequence"/>
</dbReference>